<evidence type="ECO:0000313" key="4">
    <source>
        <dbReference type="RefSeq" id="XP_055870894.1"/>
    </source>
</evidence>
<keyword evidence="3" id="KW-1185">Reference proteome</keyword>
<dbReference type="AlphaFoldDB" id="A0A9W2Z7I5"/>
<sequence>MFNKLILSLMRRRGRRYLCFLFIIVICVSGKASPQPEITMKITGQSSHCESSGYLMDRELIHLIGSVSGFSSPQWEKMVIVEFRNDTGKFWQKLCSFPLEPPTKGQIRKAMMGCYCTAYNETLANFYVNLTAKSYNAMRAVMNNIDGSTNVSSAIVQIPRAYAQPVMVASFDGNAIKPYGNCSLVVEEAREYSVHSCYVNLNQPTTYISIHGHHVVPGNDPCLTMTLTFTSDMSALDFHYQDKCKRSNLYICKLIVVSKLSRLFTKYLPWLLPAVTSTIAVPATIYILYYFKIIVCSDADVKTEENTATNTEHTFTTTSTTALADSTVLSSI</sequence>
<keyword evidence="1" id="KW-0472">Membrane</keyword>
<proteinExistence type="predicted"/>
<evidence type="ECO:0000256" key="1">
    <source>
        <dbReference type="SAM" id="Phobius"/>
    </source>
</evidence>
<feature type="signal peptide" evidence="2">
    <location>
        <begin position="1"/>
        <end position="34"/>
    </location>
</feature>
<dbReference type="GeneID" id="129923552"/>
<dbReference type="Proteomes" id="UP001165740">
    <property type="component" value="Chromosome 17"/>
</dbReference>
<keyword evidence="1" id="KW-1133">Transmembrane helix</keyword>
<protein>
    <submittedName>
        <fullName evidence="4">Uncharacterized protein LOC129923552</fullName>
    </submittedName>
</protein>
<reference evidence="4" key="1">
    <citation type="submission" date="2025-08" db="UniProtKB">
        <authorList>
            <consortium name="RefSeq"/>
        </authorList>
    </citation>
    <scope>IDENTIFICATION</scope>
</reference>
<gene>
    <name evidence="4" type="primary">LOC129923552</name>
</gene>
<organism evidence="3 4">
    <name type="scientific">Biomphalaria glabrata</name>
    <name type="common">Bloodfluke planorb</name>
    <name type="synonym">Freshwater snail</name>
    <dbReference type="NCBI Taxonomy" id="6526"/>
    <lineage>
        <taxon>Eukaryota</taxon>
        <taxon>Metazoa</taxon>
        <taxon>Spiralia</taxon>
        <taxon>Lophotrochozoa</taxon>
        <taxon>Mollusca</taxon>
        <taxon>Gastropoda</taxon>
        <taxon>Heterobranchia</taxon>
        <taxon>Euthyneura</taxon>
        <taxon>Panpulmonata</taxon>
        <taxon>Hygrophila</taxon>
        <taxon>Lymnaeoidea</taxon>
        <taxon>Planorbidae</taxon>
        <taxon>Biomphalaria</taxon>
    </lineage>
</organism>
<keyword evidence="1" id="KW-0812">Transmembrane</keyword>
<feature type="transmembrane region" description="Helical" evidence="1">
    <location>
        <begin position="267"/>
        <end position="289"/>
    </location>
</feature>
<accession>A0A9W2Z7I5</accession>
<dbReference type="RefSeq" id="XP_055870894.1">
    <property type="nucleotide sequence ID" value="XM_056014919.1"/>
</dbReference>
<evidence type="ECO:0000256" key="2">
    <source>
        <dbReference type="SAM" id="SignalP"/>
    </source>
</evidence>
<feature type="chain" id="PRO_5040961226" evidence="2">
    <location>
        <begin position="35"/>
        <end position="332"/>
    </location>
</feature>
<dbReference type="OrthoDB" id="6097184at2759"/>
<evidence type="ECO:0000313" key="3">
    <source>
        <dbReference type="Proteomes" id="UP001165740"/>
    </source>
</evidence>
<keyword evidence="2" id="KW-0732">Signal</keyword>
<name>A0A9W2Z7I5_BIOGL</name>